<keyword evidence="1" id="KW-1133">Transmembrane helix</keyword>
<dbReference type="Gene3D" id="1.25.40.10">
    <property type="entry name" value="Tetratricopeptide repeat domain"/>
    <property type="match status" value="2"/>
</dbReference>
<gene>
    <name evidence="2" type="ORF">C900_03999</name>
</gene>
<keyword evidence="1" id="KW-0812">Transmembrane</keyword>
<dbReference type="SMART" id="SM00028">
    <property type="entry name" value="TPR"/>
    <property type="match status" value="5"/>
</dbReference>
<sequence length="1006" mass="115333">MQSKFFWKNWPSPYKQLYLVLLFVITLSILWFCYNFLGGVESVIGWDILGKTDRVNIIIDTFSTGPFNLTTSADNILFFQQFSGSAPDTNVLSYYIFLLVAVLSINILVAVISALPRFWYFTGMAIFAFVLVNYKLELLLLFGSEQKWGLIIALLLYLPASYFFNAVRQEVPFLKRLLTFLSITVIMALLVAFFAEVETPFLYLATYGMSNALVISLIFILMIAHEIIASFIYLLTSSGSTSGRNTLLHFYLITAIYLTNLVLAYLYETNVINWNIIYVNLFLLLLISALLGLWGFRQREEQYKYLFNFFPLGAIAYVTLAICCFTTIAHFFGTFNDPGIEVFRDFIIYAHLGYGIIFVVYITSNFLDPLKRSMPVYKVLYKPTAMPYFTFRLAGLIAFTAFLVKSNWEVPVNQSISAYYNGIADMHYHNKELRLAETYYHEAAVFGYRNHKSHYMLGLLAAQRKDPVKAAVYYKTAIAKNPSPQGYVNLSNLYLEQSRFFDALFVLNEGLENTPKNGHILNNLGLAYAKTNILDTAAYYLNEAFENKVTQYTASSNILALLAKHDLRLNADSIINAFDVREDPISLNNSFVLKNRAHEYLNKEFTPEDSVLSFLDASILYNQAFNHLFEGDSINTGKISQFIDVSANLNHKESLQLALCLNRYDDQDVNRAFRQLNWLANTSVANGGKYFNLIGLWALQQKAPDVAVEYFTWAADRNFKEAKLHLAITLTENRSLEMARAAWEELLTVGDSKVKAMAHTILKILNTQPTDYPAFNDSDKYLYLRYFIDHTDTLKFNKLVSEIKSSNYKAQAIFDMSQKLWKNDQTEPAIDYYTRLSGLEITDQQLFDDIHWYELKMLAARGTVRGLSTKINQGIAFDENRIIEKHYYTALINEASGDTVNARQNYSFIAYKNPFFEEAVIAAANFLGINDRFEAYNILLSAIEINPRSIKLLKAYILQCARVQLNSYARHSLEELQVLVSDNSYNQFVKEYEELVKKVEEAEQNF</sequence>
<feature type="transmembrane region" description="Helical" evidence="1">
    <location>
        <begin position="17"/>
        <end position="37"/>
    </location>
</feature>
<name>L8JS62_9BACT</name>
<dbReference type="Proteomes" id="UP000011135">
    <property type="component" value="Unassembled WGS sequence"/>
</dbReference>
<dbReference type="SUPFAM" id="SSF81901">
    <property type="entry name" value="HCP-like"/>
    <property type="match status" value="1"/>
</dbReference>
<organism evidence="2 3">
    <name type="scientific">Fulvivirga imtechensis AK7</name>
    <dbReference type="NCBI Taxonomy" id="1237149"/>
    <lineage>
        <taxon>Bacteria</taxon>
        <taxon>Pseudomonadati</taxon>
        <taxon>Bacteroidota</taxon>
        <taxon>Cytophagia</taxon>
        <taxon>Cytophagales</taxon>
        <taxon>Fulvivirgaceae</taxon>
        <taxon>Fulvivirga</taxon>
    </lineage>
</organism>
<evidence type="ECO:0000313" key="3">
    <source>
        <dbReference type="Proteomes" id="UP000011135"/>
    </source>
</evidence>
<feature type="transmembrane region" description="Helical" evidence="1">
    <location>
        <begin position="306"/>
        <end position="334"/>
    </location>
</feature>
<accession>L8JS62</accession>
<dbReference type="SUPFAM" id="SSF48452">
    <property type="entry name" value="TPR-like"/>
    <property type="match status" value="1"/>
</dbReference>
<dbReference type="RefSeq" id="WP_009581410.1">
    <property type="nucleotide sequence ID" value="NZ_AMZN01000055.1"/>
</dbReference>
<dbReference type="EMBL" id="AMZN01000055">
    <property type="protein sequence ID" value="ELR70314.1"/>
    <property type="molecule type" value="Genomic_DNA"/>
</dbReference>
<keyword evidence="1" id="KW-0472">Membrane</keyword>
<dbReference type="Pfam" id="PF13432">
    <property type="entry name" value="TPR_16"/>
    <property type="match status" value="1"/>
</dbReference>
<protein>
    <submittedName>
        <fullName evidence="2">TPR repeat protein</fullName>
    </submittedName>
</protein>
<dbReference type="eggNOG" id="COG0457">
    <property type="taxonomic scope" value="Bacteria"/>
</dbReference>
<feature type="transmembrane region" description="Helical" evidence="1">
    <location>
        <begin position="385"/>
        <end position="404"/>
    </location>
</feature>
<feature type="transmembrane region" description="Helical" evidence="1">
    <location>
        <begin position="148"/>
        <end position="165"/>
    </location>
</feature>
<keyword evidence="3" id="KW-1185">Reference proteome</keyword>
<evidence type="ECO:0000256" key="1">
    <source>
        <dbReference type="SAM" id="Phobius"/>
    </source>
</evidence>
<feature type="transmembrane region" description="Helical" evidence="1">
    <location>
        <begin position="92"/>
        <end position="111"/>
    </location>
</feature>
<feature type="transmembrane region" description="Helical" evidence="1">
    <location>
        <begin position="346"/>
        <end position="364"/>
    </location>
</feature>
<dbReference type="OrthoDB" id="973593at2"/>
<comment type="caution">
    <text evidence="2">The sequence shown here is derived from an EMBL/GenBank/DDBJ whole genome shotgun (WGS) entry which is preliminary data.</text>
</comment>
<feature type="transmembrane region" description="Helical" evidence="1">
    <location>
        <begin position="272"/>
        <end position="294"/>
    </location>
</feature>
<feature type="transmembrane region" description="Helical" evidence="1">
    <location>
        <begin position="177"/>
        <end position="195"/>
    </location>
</feature>
<proteinExistence type="predicted"/>
<dbReference type="STRING" id="1237149.C900_03999"/>
<dbReference type="InterPro" id="IPR011990">
    <property type="entry name" value="TPR-like_helical_dom_sf"/>
</dbReference>
<feature type="transmembrane region" description="Helical" evidence="1">
    <location>
        <begin position="247"/>
        <end position="266"/>
    </location>
</feature>
<feature type="transmembrane region" description="Helical" evidence="1">
    <location>
        <begin position="215"/>
        <end position="235"/>
    </location>
</feature>
<evidence type="ECO:0000313" key="2">
    <source>
        <dbReference type="EMBL" id="ELR70314.1"/>
    </source>
</evidence>
<reference evidence="2 3" key="1">
    <citation type="submission" date="2012-12" db="EMBL/GenBank/DDBJ databases">
        <title>Genome assembly of Fulvivirga imtechensis AK7.</title>
        <authorList>
            <person name="Nupur N."/>
            <person name="Khatri I."/>
            <person name="Kumar R."/>
            <person name="Subramanian S."/>
            <person name="Pinnaka A."/>
        </authorList>
    </citation>
    <scope>NUCLEOTIDE SEQUENCE [LARGE SCALE GENOMIC DNA]</scope>
    <source>
        <strain evidence="2 3">AK7</strain>
    </source>
</reference>
<dbReference type="InterPro" id="IPR019734">
    <property type="entry name" value="TPR_rpt"/>
</dbReference>
<dbReference type="AlphaFoldDB" id="L8JS62"/>
<feature type="transmembrane region" description="Helical" evidence="1">
    <location>
        <begin position="118"/>
        <end position="136"/>
    </location>
</feature>